<dbReference type="AlphaFoldDB" id="A0A1T2X0H1"/>
<dbReference type="InterPro" id="IPR000600">
    <property type="entry name" value="ROK"/>
</dbReference>
<dbReference type="InterPro" id="IPR036388">
    <property type="entry name" value="WH-like_DNA-bd_sf"/>
</dbReference>
<dbReference type="InterPro" id="IPR036390">
    <property type="entry name" value="WH_DNA-bd_sf"/>
</dbReference>
<keyword evidence="5" id="KW-1185">Reference proteome</keyword>
<dbReference type="SUPFAM" id="SSF46785">
    <property type="entry name" value="Winged helix' DNA-binding domain"/>
    <property type="match status" value="1"/>
</dbReference>
<evidence type="ECO:0000256" key="2">
    <source>
        <dbReference type="ARBA" id="ARBA00006479"/>
    </source>
</evidence>
<reference evidence="4 5" key="1">
    <citation type="submission" date="2017-01" db="EMBL/GenBank/DDBJ databases">
        <title>Genome analysis of Paenibacillus selenitrireducens ES3-24.</title>
        <authorList>
            <person name="Xu D."/>
            <person name="Yao R."/>
            <person name="Zheng S."/>
        </authorList>
    </citation>
    <scope>NUCLEOTIDE SEQUENCE [LARGE SCALE GENOMIC DNA]</scope>
    <source>
        <strain evidence="4 5">ES3-24</strain>
    </source>
</reference>
<dbReference type="PANTHER" id="PTHR18964:SF149">
    <property type="entry name" value="BIFUNCTIONAL UDP-N-ACETYLGLUCOSAMINE 2-EPIMERASE_N-ACETYLMANNOSAMINE KINASE"/>
    <property type="match status" value="1"/>
</dbReference>
<comment type="caution">
    <text evidence="4">The sequence shown here is derived from an EMBL/GenBank/DDBJ whole genome shotgun (WGS) entry which is preliminary data.</text>
</comment>
<proteinExistence type="inferred from homology"/>
<dbReference type="RefSeq" id="WP_078502750.1">
    <property type="nucleotide sequence ID" value="NZ_MSZX01000019.1"/>
</dbReference>
<evidence type="ECO:0008006" key="6">
    <source>
        <dbReference type="Google" id="ProtNLM"/>
    </source>
</evidence>
<dbReference type="SUPFAM" id="SSF53067">
    <property type="entry name" value="Actin-like ATPase domain"/>
    <property type="match status" value="1"/>
</dbReference>
<evidence type="ECO:0000313" key="5">
    <source>
        <dbReference type="Proteomes" id="UP000190188"/>
    </source>
</evidence>
<organism evidence="4 5">
    <name type="scientific">Paenibacillus selenitireducens</name>
    <dbReference type="NCBI Taxonomy" id="1324314"/>
    <lineage>
        <taxon>Bacteria</taxon>
        <taxon>Bacillati</taxon>
        <taxon>Bacillota</taxon>
        <taxon>Bacilli</taxon>
        <taxon>Bacillales</taxon>
        <taxon>Paenibacillaceae</taxon>
        <taxon>Paenibacillus</taxon>
    </lineage>
</organism>
<dbReference type="Pfam" id="PF00480">
    <property type="entry name" value="ROK"/>
    <property type="match status" value="1"/>
</dbReference>
<comment type="similarity">
    <text evidence="2">Belongs to the ROK (NagC/XylR) family.</text>
</comment>
<dbReference type="OrthoDB" id="6501901at2"/>
<dbReference type="Proteomes" id="UP000190188">
    <property type="component" value="Unassembled WGS sequence"/>
</dbReference>
<evidence type="ECO:0000256" key="1">
    <source>
        <dbReference type="ARBA" id="ARBA00002486"/>
    </source>
</evidence>
<evidence type="ECO:0000256" key="3">
    <source>
        <dbReference type="ARBA" id="ARBA00022629"/>
    </source>
</evidence>
<dbReference type="GO" id="GO:0042732">
    <property type="term" value="P:D-xylose metabolic process"/>
    <property type="evidence" value="ECO:0007669"/>
    <property type="project" value="UniProtKB-KW"/>
</dbReference>
<keyword evidence="3" id="KW-0859">Xylose metabolism</keyword>
<protein>
    <recommendedName>
        <fullName evidence="6">Transcriptional regulator</fullName>
    </recommendedName>
</protein>
<gene>
    <name evidence="4" type="ORF">BVG16_29310</name>
</gene>
<dbReference type="STRING" id="1324314.BVG16_29310"/>
<sequence>MRSIGGNAIVMKEVNINLVRKALKAEGEATKQQIAKATGLSAVTVGTILLQLLQTSEVEETELCSSGGGRPAQRFKYNGDFAFALTLFPYEAGGHTVIRSTVVNLLGNRIYERTDEVEQVDLACFERIIDAMVASYPAIRAIGFGLPGAEWKGKIVISDYKALLGISIVDYFRERYGMPVIMENDVNAAVVGYCERNQIRSDAAVVYLYFPDRFPPGAGIFINGQLFKGRRNFAGEVGNIPLGIPWGEKAFMSSAVQVEQAIVQLIISICAVINPDCVVMHGSFLEQANGRKIAELCSTELPESAMPEVIVSEDFTTDYVEGLTAQTLATLEPNIVLSRNE</sequence>
<evidence type="ECO:0000313" key="4">
    <source>
        <dbReference type="EMBL" id="OPA73305.1"/>
    </source>
</evidence>
<dbReference type="EMBL" id="MSZX01000019">
    <property type="protein sequence ID" value="OPA73305.1"/>
    <property type="molecule type" value="Genomic_DNA"/>
</dbReference>
<dbReference type="Gene3D" id="3.30.420.40">
    <property type="match status" value="2"/>
</dbReference>
<accession>A0A1T2X0H1</accession>
<dbReference type="InterPro" id="IPR043129">
    <property type="entry name" value="ATPase_NBD"/>
</dbReference>
<name>A0A1T2X0H1_9BACL</name>
<dbReference type="CDD" id="cd23763">
    <property type="entry name" value="ASKHA_ATPase_ROK"/>
    <property type="match status" value="1"/>
</dbReference>
<comment type="function">
    <text evidence="1">Transcriptional repressor of xylose-utilizing enzymes.</text>
</comment>
<keyword evidence="3" id="KW-0119">Carbohydrate metabolism</keyword>
<dbReference type="Gene3D" id="1.10.10.10">
    <property type="entry name" value="Winged helix-like DNA-binding domain superfamily/Winged helix DNA-binding domain"/>
    <property type="match status" value="1"/>
</dbReference>
<dbReference type="PANTHER" id="PTHR18964">
    <property type="entry name" value="ROK (REPRESSOR, ORF, KINASE) FAMILY"/>
    <property type="match status" value="1"/>
</dbReference>